<organism evidence="1 2">
    <name type="scientific">Kutzneria viridogrisea</name>
    <dbReference type="NCBI Taxonomy" id="47990"/>
    <lineage>
        <taxon>Bacteria</taxon>
        <taxon>Bacillati</taxon>
        <taxon>Actinomycetota</taxon>
        <taxon>Actinomycetes</taxon>
        <taxon>Pseudonocardiales</taxon>
        <taxon>Pseudonocardiaceae</taxon>
        <taxon>Kutzneria</taxon>
    </lineage>
</organism>
<protein>
    <recommendedName>
        <fullName evidence="3">DUF397 domain-containing protein</fullName>
    </recommendedName>
</protein>
<evidence type="ECO:0008006" key="3">
    <source>
        <dbReference type="Google" id="ProtNLM"/>
    </source>
</evidence>
<sequence length="60" mass="6443">MELTKLAGDCRSDDCPAVFRTDTGNIAIQGAIIERQTPDGEAIVEISPSLLKEAVRALGW</sequence>
<evidence type="ECO:0000313" key="2">
    <source>
        <dbReference type="Proteomes" id="UP000517916"/>
    </source>
</evidence>
<keyword evidence="2" id="KW-1185">Reference proteome</keyword>
<dbReference type="EMBL" id="JACJID010000004">
    <property type="protein sequence ID" value="MBA8928657.1"/>
    <property type="molecule type" value="Genomic_DNA"/>
</dbReference>
<accession>A0ABR6BPW9</accession>
<dbReference type="Proteomes" id="UP000517916">
    <property type="component" value="Unassembled WGS sequence"/>
</dbReference>
<evidence type="ECO:0000313" key="1">
    <source>
        <dbReference type="EMBL" id="MBA8928657.1"/>
    </source>
</evidence>
<comment type="caution">
    <text evidence="1">The sequence shown here is derived from an EMBL/GenBank/DDBJ whole genome shotgun (WGS) entry which is preliminary data.</text>
</comment>
<dbReference type="RefSeq" id="WP_182838975.1">
    <property type="nucleotide sequence ID" value="NZ_BAAABQ010000032.1"/>
</dbReference>
<gene>
    <name evidence="1" type="ORF">BC739_005874</name>
</gene>
<proteinExistence type="predicted"/>
<reference evidence="1 2" key="1">
    <citation type="submission" date="2020-08" db="EMBL/GenBank/DDBJ databases">
        <title>Genomic Encyclopedia of Archaeal and Bacterial Type Strains, Phase II (KMG-II): from individual species to whole genera.</title>
        <authorList>
            <person name="Goeker M."/>
        </authorList>
    </citation>
    <scope>NUCLEOTIDE SEQUENCE [LARGE SCALE GENOMIC DNA]</scope>
    <source>
        <strain evidence="1 2">DSM 43850</strain>
    </source>
</reference>
<name>A0ABR6BPW9_9PSEU</name>